<accession>A0ACC0Y9T8</accession>
<organism evidence="1 2">
    <name type="scientific">Pistacia integerrima</name>
    <dbReference type="NCBI Taxonomy" id="434235"/>
    <lineage>
        <taxon>Eukaryota</taxon>
        <taxon>Viridiplantae</taxon>
        <taxon>Streptophyta</taxon>
        <taxon>Embryophyta</taxon>
        <taxon>Tracheophyta</taxon>
        <taxon>Spermatophyta</taxon>
        <taxon>Magnoliopsida</taxon>
        <taxon>eudicotyledons</taxon>
        <taxon>Gunneridae</taxon>
        <taxon>Pentapetalae</taxon>
        <taxon>rosids</taxon>
        <taxon>malvids</taxon>
        <taxon>Sapindales</taxon>
        <taxon>Anacardiaceae</taxon>
        <taxon>Pistacia</taxon>
    </lineage>
</organism>
<evidence type="ECO:0000313" key="2">
    <source>
        <dbReference type="Proteomes" id="UP001163603"/>
    </source>
</evidence>
<protein>
    <submittedName>
        <fullName evidence="1">Uncharacterized protein</fullName>
    </submittedName>
</protein>
<evidence type="ECO:0000313" key="1">
    <source>
        <dbReference type="EMBL" id="KAJ0031874.1"/>
    </source>
</evidence>
<dbReference type="EMBL" id="CM047743">
    <property type="protein sequence ID" value="KAJ0031874.1"/>
    <property type="molecule type" value="Genomic_DNA"/>
</dbReference>
<name>A0ACC0Y9T8_9ROSI</name>
<sequence length="84" mass="9406">MILHIILALLFLENAVTEGEVVKLSMLFLVRDRKDKGVCRATIEILDYRRLRFGQCSVLPCVLNIVFGYGPTAGAPLANHMDMD</sequence>
<gene>
    <name evidence="1" type="ORF">Pint_14463</name>
</gene>
<keyword evidence="2" id="KW-1185">Reference proteome</keyword>
<dbReference type="Proteomes" id="UP001163603">
    <property type="component" value="Chromosome 8"/>
</dbReference>
<comment type="caution">
    <text evidence="1">The sequence shown here is derived from an EMBL/GenBank/DDBJ whole genome shotgun (WGS) entry which is preliminary data.</text>
</comment>
<proteinExistence type="predicted"/>
<reference evidence="2" key="1">
    <citation type="journal article" date="2023" name="G3 (Bethesda)">
        <title>Genome assembly and association tests identify interacting loci associated with vigor, precocity, and sex in interspecific pistachio rootstocks.</title>
        <authorList>
            <person name="Palmer W."/>
            <person name="Jacygrad E."/>
            <person name="Sagayaradj S."/>
            <person name="Cavanaugh K."/>
            <person name="Han R."/>
            <person name="Bertier L."/>
            <person name="Beede B."/>
            <person name="Kafkas S."/>
            <person name="Golino D."/>
            <person name="Preece J."/>
            <person name="Michelmore R."/>
        </authorList>
    </citation>
    <scope>NUCLEOTIDE SEQUENCE [LARGE SCALE GENOMIC DNA]</scope>
</reference>